<feature type="active site" description="Proton acceptor" evidence="9">
    <location>
        <position position="10"/>
    </location>
</feature>
<comment type="pathway">
    <text evidence="3 9">Amino-acid biosynthesis; L-histidine biosynthesis; L-histidine from 5-phospho-alpha-D-ribose 1-diphosphate: step 4/9.</text>
</comment>
<evidence type="ECO:0000313" key="11">
    <source>
        <dbReference type="EMBL" id="MBB4027257.1"/>
    </source>
</evidence>
<comment type="similarity">
    <text evidence="4 9 10">Belongs to the HisA/HisF family.</text>
</comment>
<comment type="subcellular location">
    <subcellularLocation>
        <location evidence="2 9">Cytoplasm</location>
    </subcellularLocation>
</comment>
<proteinExistence type="inferred from homology"/>
<dbReference type="Proteomes" id="UP000546007">
    <property type="component" value="Unassembled WGS sequence"/>
</dbReference>
<dbReference type="InterPro" id="IPR023016">
    <property type="entry name" value="HisA/PriA"/>
</dbReference>
<evidence type="ECO:0000256" key="5">
    <source>
        <dbReference type="ARBA" id="ARBA00022490"/>
    </source>
</evidence>
<dbReference type="PANTHER" id="PTHR43090">
    <property type="entry name" value="1-(5-PHOSPHORIBOSYL)-5-[(5-PHOSPHORIBOSYLAMINO)METHYLIDENEAMINO] IMIDAZOLE-4-CARBOXAMIDE ISOMERASE"/>
    <property type="match status" value="1"/>
</dbReference>
<dbReference type="EC" id="5.3.1.16" evidence="9"/>
<dbReference type="InterPro" id="IPR011060">
    <property type="entry name" value="RibuloseP-bd_barrel"/>
</dbReference>
<dbReference type="InterPro" id="IPR044524">
    <property type="entry name" value="Isoase_HisA-like"/>
</dbReference>
<dbReference type="FunFam" id="3.20.20.70:FF:000009">
    <property type="entry name" value="1-(5-phosphoribosyl)-5-[(5-phosphoribosylamino)methylideneamino] imidazole-4-carboxamide isomerase"/>
    <property type="match status" value="1"/>
</dbReference>
<dbReference type="GO" id="GO:0005737">
    <property type="term" value="C:cytoplasm"/>
    <property type="evidence" value="ECO:0007669"/>
    <property type="project" value="UniProtKB-SubCell"/>
</dbReference>
<gene>
    <name evidence="9" type="primary">hisA</name>
    <name evidence="11" type="ORF">GGR14_003067</name>
</gene>
<dbReference type="AlphaFoldDB" id="A0A7W6MZK7"/>
<evidence type="ECO:0000256" key="3">
    <source>
        <dbReference type="ARBA" id="ARBA00005133"/>
    </source>
</evidence>
<dbReference type="OrthoDB" id="9807749at2"/>
<dbReference type="EMBL" id="JACIES010000008">
    <property type="protein sequence ID" value="MBB4027257.1"/>
    <property type="molecule type" value="Genomic_DNA"/>
</dbReference>
<dbReference type="RefSeq" id="WP_151412233.1">
    <property type="nucleotide sequence ID" value="NZ_AP028155.1"/>
</dbReference>
<reference evidence="11 12" key="1">
    <citation type="submission" date="2020-08" db="EMBL/GenBank/DDBJ databases">
        <title>Genomic Encyclopedia of Type Strains, Phase IV (KMG-IV): sequencing the most valuable type-strain genomes for metagenomic binning, comparative biology and taxonomic classification.</title>
        <authorList>
            <person name="Goeker M."/>
        </authorList>
    </citation>
    <scope>NUCLEOTIDE SEQUENCE [LARGE SCALE GENOMIC DNA]</scope>
    <source>
        <strain evidence="11 12">DSM 105721</strain>
    </source>
</reference>
<dbReference type="GO" id="GO:0000105">
    <property type="term" value="P:L-histidine biosynthetic process"/>
    <property type="evidence" value="ECO:0007669"/>
    <property type="project" value="UniProtKB-UniRule"/>
</dbReference>
<keyword evidence="8 9" id="KW-0413">Isomerase</keyword>
<keyword evidence="6 9" id="KW-0028">Amino-acid biosynthesis</keyword>
<dbReference type="HAMAP" id="MF_01014">
    <property type="entry name" value="HisA"/>
    <property type="match status" value="1"/>
</dbReference>
<comment type="caution">
    <text evidence="11">The sequence shown here is derived from an EMBL/GenBank/DDBJ whole genome shotgun (WGS) entry which is preliminary data.</text>
</comment>
<dbReference type="GO" id="GO:0003949">
    <property type="term" value="F:1-(5-phosphoribosyl)-5-[(5-phosphoribosylamino)methylideneamino]imidazole-4-carboxamide isomerase activity"/>
    <property type="evidence" value="ECO:0007669"/>
    <property type="project" value="UniProtKB-UniRule"/>
</dbReference>
<dbReference type="UniPathway" id="UPA00031">
    <property type="reaction ID" value="UER00009"/>
</dbReference>
<dbReference type="PANTHER" id="PTHR43090:SF2">
    <property type="entry name" value="1-(5-PHOSPHORIBOSYL)-5-[(5-PHOSPHORIBOSYLAMINO)METHYLIDENEAMINO] IMIDAZOLE-4-CARBOXAMIDE ISOMERASE"/>
    <property type="match status" value="1"/>
</dbReference>
<dbReference type="Pfam" id="PF00977">
    <property type="entry name" value="His_biosynth"/>
    <property type="match status" value="1"/>
</dbReference>
<accession>A0A7W6MZK7</accession>
<sequence>MKITVIPAIDVIGGKCVRLTRGNYDECKTYYNDPVEAARYFEDMGMRRLHLVDLDGARESRVINWRVLERICEATRLEVDFSGGVKSDEDICRVFDVGASFVCIGSMAQQNREKTREWLERYGTERVIVGADVRDGYVCIQGWKVETKTTIHELIETYLPGLKNVMCTDIARDGMLGGVSLELYRELVARYPDITLIASGGVGSLVDIQALEEVGVSAVIVGKAFYEKFKM</sequence>
<evidence type="ECO:0000256" key="7">
    <source>
        <dbReference type="ARBA" id="ARBA00023102"/>
    </source>
</evidence>
<dbReference type="InterPro" id="IPR006062">
    <property type="entry name" value="His_biosynth"/>
</dbReference>
<dbReference type="GO" id="GO:0000162">
    <property type="term" value="P:L-tryptophan biosynthetic process"/>
    <property type="evidence" value="ECO:0007669"/>
    <property type="project" value="TreeGrafter"/>
</dbReference>
<dbReference type="SUPFAM" id="SSF51366">
    <property type="entry name" value="Ribulose-phoshate binding barrel"/>
    <property type="match status" value="1"/>
</dbReference>
<keyword evidence="7 9" id="KW-0368">Histidine biosynthesis</keyword>
<dbReference type="CDD" id="cd04732">
    <property type="entry name" value="HisA"/>
    <property type="match status" value="1"/>
</dbReference>
<dbReference type="GeneID" id="93099930"/>
<dbReference type="InterPro" id="IPR013785">
    <property type="entry name" value="Aldolase_TIM"/>
</dbReference>
<evidence type="ECO:0000256" key="6">
    <source>
        <dbReference type="ARBA" id="ARBA00022605"/>
    </source>
</evidence>
<evidence type="ECO:0000256" key="1">
    <source>
        <dbReference type="ARBA" id="ARBA00000901"/>
    </source>
</evidence>
<evidence type="ECO:0000256" key="10">
    <source>
        <dbReference type="RuleBase" id="RU003657"/>
    </source>
</evidence>
<feature type="active site" description="Proton donor" evidence="9">
    <location>
        <position position="132"/>
    </location>
</feature>
<protein>
    <recommendedName>
        <fullName evidence="9">1-(5-phosphoribosyl)-5-[(5-phosphoribosylamino)methylideneamino] imidazole-4-carboxamide isomerase</fullName>
        <ecNumber evidence="9">5.3.1.16</ecNumber>
    </recommendedName>
    <alternativeName>
        <fullName evidence="9">Phosphoribosylformimino-5-aminoimidazole carboxamide ribotide isomerase</fullName>
    </alternativeName>
</protein>
<keyword evidence="12" id="KW-1185">Reference proteome</keyword>
<comment type="catalytic activity">
    <reaction evidence="1 9">
        <text>1-(5-phospho-beta-D-ribosyl)-5-[(5-phospho-beta-D-ribosylamino)methylideneamino]imidazole-4-carboxamide = 5-[(5-phospho-1-deoxy-D-ribulos-1-ylimino)methylamino]-1-(5-phospho-beta-D-ribosyl)imidazole-4-carboxamide</text>
        <dbReference type="Rhea" id="RHEA:15469"/>
        <dbReference type="ChEBI" id="CHEBI:58435"/>
        <dbReference type="ChEBI" id="CHEBI:58525"/>
        <dbReference type="EC" id="5.3.1.16"/>
    </reaction>
</comment>
<evidence type="ECO:0000256" key="2">
    <source>
        <dbReference type="ARBA" id="ARBA00004496"/>
    </source>
</evidence>
<evidence type="ECO:0000313" key="12">
    <source>
        <dbReference type="Proteomes" id="UP000546007"/>
    </source>
</evidence>
<name>A0A7W6MZK7_9BACT</name>
<evidence type="ECO:0000256" key="9">
    <source>
        <dbReference type="HAMAP-Rule" id="MF_01014"/>
    </source>
</evidence>
<evidence type="ECO:0000256" key="8">
    <source>
        <dbReference type="ARBA" id="ARBA00023235"/>
    </source>
</evidence>
<organism evidence="11 12">
    <name type="scientific">Butyricimonas faecihominis</name>
    <dbReference type="NCBI Taxonomy" id="1472416"/>
    <lineage>
        <taxon>Bacteria</taxon>
        <taxon>Pseudomonadati</taxon>
        <taxon>Bacteroidota</taxon>
        <taxon>Bacteroidia</taxon>
        <taxon>Bacteroidales</taxon>
        <taxon>Odoribacteraceae</taxon>
        <taxon>Butyricimonas</taxon>
    </lineage>
</organism>
<keyword evidence="5 9" id="KW-0963">Cytoplasm</keyword>
<dbReference type="Gene3D" id="3.20.20.70">
    <property type="entry name" value="Aldolase class I"/>
    <property type="match status" value="1"/>
</dbReference>
<evidence type="ECO:0000256" key="4">
    <source>
        <dbReference type="ARBA" id="ARBA00009667"/>
    </source>
</evidence>